<feature type="compositionally biased region" description="Acidic residues" evidence="1">
    <location>
        <begin position="322"/>
        <end position="334"/>
    </location>
</feature>
<dbReference type="Proteomes" id="UP000509510">
    <property type="component" value="Chromosome III"/>
</dbReference>
<gene>
    <name evidence="2" type="ORF">TRUGW13939_05516</name>
</gene>
<feature type="region of interest" description="Disordered" evidence="1">
    <location>
        <begin position="309"/>
        <end position="334"/>
    </location>
</feature>
<feature type="region of interest" description="Disordered" evidence="1">
    <location>
        <begin position="41"/>
        <end position="66"/>
    </location>
</feature>
<proteinExistence type="predicted"/>
<feature type="compositionally biased region" description="Polar residues" evidence="1">
    <location>
        <begin position="47"/>
        <end position="60"/>
    </location>
</feature>
<organism evidence="2 3">
    <name type="scientific">Talaromyces rugulosus</name>
    <name type="common">Penicillium rugulosum</name>
    <dbReference type="NCBI Taxonomy" id="121627"/>
    <lineage>
        <taxon>Eukaryota</taxon>
        <taxon>Fungi</taxon>
        <taxon>Dikarya</taxon>
        <taxon>Ascomycota</taxon>
        <taxon>Pezizomycotina</taxon>
        <taxon>Eurotiomycetes</taxon>
        <taxon>Eurotiomycetidae</taxon>
        <taxon>Eurotiales</taxon>
        <taxon>Trichocomaceae</taxon>
        <taxon>Talaromyces</taxon>
        <taxon>Talaromyces sect. Islandici</taxon>
    </lineage>
</organism>
<dbReference type="AlphaFoldDB" id="A0A7H8QWE2"/>
<keyword evidence="3" id="KW-1185">Reference proteome</keyword>
<sequence length="334" mass="36406">MQTTWQQPSLDMEWNMQQPYQQYPSAFQFLALANETPSRVYKRRASSRVSKPSSAGNSPHSLPRRRTMTSQLWANKPEAAHPVAGNVAVMNNGRKSRPTSWHPSSRYATFNPYAQQQQQQQQNCHPSWLNHDSAANMGLQQDNSTFGSALSTPITCPVSGDLISNDSFAMLDNYYGASTMTQTQTYAPVESVDMMYPGWSNMAFADQIWTHHPSSGGYLAAADQVADFCCHESVSSSDPSTAPATPDVTAFSHPVYKNDEHSILPQAAAAAARGDNLVALGLYDEPQVLSLGSSLLGGTLDSLPQAGKGLKLEETFSPAPVAEEDDDDAEHDED</sequence>
<evidence type="ECO:0000313" key="3">
    <source>
        <dbReference type="Proteomes" id="UP000509510"/>
    </source>
</evidence>
<dbReference type="OrthoDB" id="5378435at2759"/>
<dbReference type="KEGG" id="trg:TRUGW13939_05516"/>
<accession>A0A7H8QWE2</accession>
<evidence type="ECO:0000256" key="1">
    <source>
        <dbReference type="SAM" id="MobiDB-lite"/>
    </source>
</evidence>
<dbReference type="GeneID" id="55993013"/>
<protein>
    <submittedName>
        <fullName evidence="2">Uncharacterized protein</fullName>
    </submittedName>
</protein>
<name>A0A7H8QWE2_TALRU</name>
<reference evidence="3" key="1">
    <citation type="submission" date="2020-06" db="EMBL/GenBank/DDBJ databases">
        <title>A chromosome-scale genome assembly of Talaromyces rugulosus W13939.</title>
        <authorList>
            <person name="Wang B."/>
            <person name="Guo L."/>
            <person name="Ye K."/>
            <person name="Wang L."/>
        </authorList>
    </citation>
    <scope>NUCLEOTIDE SEQUENCE [LARGE SCALE GENOMIC DNA]</scope>
    <source>
        <strain evidence="3">W13939</strain>
    </source>
</reference>
<evidence type="ECO:0000313" key="2">
    <source>
        <dbReference type="EMBL" id="QKX58394.1"/>
    </source>
</evidence>
<dbReference type="EMBL" id="CP055900">
    <property type="protein sequence ID" value="QKX58394.1"/>
    <property type="molecule type" value="Genomic_DNA"/>
</dbReference>
<dbReference type="RefSeq" id="XP_035344572.1">
    <property type="nucleotide sequence ID" value="XM_035488679.1"/>
</dbReference>